<reference evidence="2 3" key="1">
    <citation type="submission" date="2016-08" db="EMBL/GenBank/DDBJ databases">
        <authorList>
            <person name="Seilhamer J.J."/>
        </authorList>
    </citation>
    <scope>NUCLEOTIDE SEQUENCE [LARGE SCALE GENOMIC DNA]</scope>
    <source>
        <strain evidence="2 3">IEBC_T61001</strain>
    </source>
</reference>
<dbReference type="EMBL" id="FMBI01000028">
    <property type="protein sequence ID" value="SCC30147.1"/>
    <property type="molecule type" value="Genomic_DNA"/>
</dbReference>
<feature type="coiled-coil region" evidence="1">
    <location>
        <begin position="106"/>
        <end position="133"/>
    </location>
</feature>
<dbReference type="Pfam" id="PF18801">
    <property type="entry name" value="RapH_N"/>
    <property type="match status" value="1"/>
</dbReference>
<dbReference type="Gene3D" id="1.25.40.10">
    <property type="entry name" value="Tetratricopeptide repeat domain"/>
    <property type="match status" value="1"/>
</dbReference>
<dbReference type="Proteomes" id="UP000195991">
    <property type="component" value="Unassembled WGS sequence"/>
</dbReference>
<dbReference type="Pfam" id="PF13424">
    <property type="entry name" value="TPR_12"/>
    <property type="match status" value="1"/>
</dbReference>
<sequence length="363" mass="42760">MDTLVTEYEVVANMLNDWYIEIRARRIDNAHQLKKEIDNRMKDVSDQSLHLYYSLLDFRYKYIVDNLNISKDCFDKVESFQIPHDNILTYYYHFFKAIHASTVGSYSIARDHYDKAEELLNEVSDEIEQAEFHYKIGAFHYDIYESLQSIKYVNKAKEIFYKHEGHERNIGFCENLLGMACTNLREWALAEEHLVKAMDLFQKIEEEKFTVMVRHNLGLLYAGQNMSELAIRYLSEVSEKKPNHYKAIFIEGREHSKLGNQETANTLFERGLQLCTELNNEEYQHRFKILRDINNNVPAEKLEATVLAGIEYFEREDLYEYIYECCNALAEKIFEQGQHAKAGTYFYKAMQAKKKADAKGALK</sequence>
<dbReference type="AlphaFoldDB" id="A0A1C4DFL7"/>
<dbReference type="SUPFAM" id="SSF48452">
    <property type="entry name" value="TPR-like"/>
    <property type="match status" value="1"/>
</dbReference>
<dbReference type="SMART" id="SM00028">
    <property type="entry name" value="TPR"/>
    <property type="match status" value="6"/>
</dbReference>
<organism evidence="2 3">
    <name type="scientific">Bacillus thuringiensis</name>
    <dbReference type="NCBI Taxonomy" id="1428"/>
    <lineage>
        <taxon>Bacteria</taxon>
        <taxon>Bacillati</taxon>
        <taxon>Bacillota</taxon>
        <taxon>Bacilli</taxon>
        <taxon>Bacillales</taxon>
        <taxon>Bacillaceae</taxon>
        <taxon>Bacillus</taxon>
        <taxon>Bacillus cereus group</taxon>
    </lineage>
</organism>
<dbReference type="InterPro" id="IPR019734">
    <property type="entry name" value="TPR_rpt"/>
</dbReference>
<proteinExistence type="predicted"/>
<name>A0A1C4DFL7_BACTU</name>
<accession>A0A1C4DFL7</accession>
<keyword evidence="1" id="KW-0175">Coiled coil</keyword>
<evidence type="ECO:0000313" key="2">
    <source>
        <dbReference type="EMBL" id="SCC30147.1"/>
    </source>
</evidence>
<evidence type="ECO:0000256" key="1">
    <source>
        <dbReference type="SAM" id="Coils"/>
    </source>
</evidence>
<dbReference type="InterPro" id="IPR011990">
    <property type="entry name" value="TPR-like_helical_dom_sf"/>
</dbReference>
<protein>
    <submittedName>
        <fullName evidence="2">Response regulator aspartate phosphatase</fullName>
    </submittedName>
</protein>
<evidence type="ECO:0000313" key="3">
    <source>
        <dbReference type="Proteomes" id="UP000195991"/>
    </source>
</evidence>
<dbReference type="RefSeq" id="WP_087986085.1">
    <property type="nucleotide sequence ID" value="NZ_FMBI01000028.1"/>
</dbReference>
<gene>
    <name evidence="2" type="ORF">BTT61001_02387</name>
</gene>